<evidence type="ECO:0000256" key="1">
    <source>
        <dbReference type="ARBA" id="ARBA00004123"/>
    </source>
</evidence>
<evidence type="ECO:0000256" key="7">
    <source>
        <dbReference type="SAM" id="Coils"/>
    </source>
</evidence>
<protein>
    <recommendedName>
        <fullName evidence="9">G-patch domain-containing protein</fullName>
    </recommendedName>
</protein>
<dbReference type="GO" id="GO:0000390">
    <property type="term" value="P:spliceosomal complex disassembly"/>
    <property type="evidence" value="ECO:0007669"/>
    <property type="project" value="InterPro"/>
</dbReference>
<feature type="domain" description="G-patch" evidence="9">
    <location>
        <begin position="229"/>
        <end position="275"/>
    </location>
</feature>
<sequence>MDPTRAFDPSRMKAAAAEYSSSESEEEDDDYLMPSTNPNADEFADYNPRKRRRTGRNAKESAALGIFGSESEDDRPGQRWKKKTLRNKGMSFVSADDAKKGSEEDVLAEDDSDYGGPERASFMRINSEKEDEDDEDEDEGEGGTPGIGLGYAATAGLGRGRVSPSGQGRYQPPERSFKFGSMSEPLGMGFMPSSTKEPVLKVNDDAPTRPQKAMPSAFSSKGGKTKINPKSFGARMMAKMGFVDGSGLGKEGQGRNVVIEANLRPQKVGLGAVKEKTEQERQEEKRQARLRGEVVIDSDEEDKKRKAARVKKARAGGLKSGSGSAASTPRRQKPRFATIEEIKKAAPGLKIPAAFTPILDLTGPGKKMLTSSSGLMTPTAGTTEEEGDLQSKKLVLRAQNDFMAILEEWQGLQERKAFAELQLHQEQQELEELEKAVESHQTTAAIFEELTQFEDEDEVLLNGGDHTKQRWDRIIALLRKADQSTSGLTIKEVKEEMASIAVAAIQPIMKDMVENWNPLEDARAHYANDLESIKDLLGLHKSAALPQMRSSATPYESMMYKLWLPHVSRAVREWNVRDAEPIIAVFEAWQNVLPGFLKTQLLEQDIIRRLDEAIAKWEPKRKKQHNLPHLWLFPWFQYLPEHHLDPKSSTGLVADVKRKFRQLIDVWEFNRGVIPGLREWRNVLRNNRTDQWTPLVLHHILPNMARYIRKNFDVNPSDQETDVLSAVLDWLDPVSPTMIAEVIAAEVFPKWHEILYQWLIMDTVNYEDVAQWCEWWHDEALAGIDDLPSIASEFEKGIQTIEHALELFDLNQDASTSLPPPQHGSGVASQKVTKTNGHHHHKRDHHREHKHHASPFEPTKKDLERSFRHVVEDWCQENDLQFMPERRKVHSEGPLYRITARGDGKGGALTYFKGDKLCVQTKTGVEEFTGEPGSSDWDRLMTYAL</sequence>
<dbReference type="Pfam" id="PF01585">
    <property type="entry name" value="G-patch"/>
    <property type="match status" value="1"/>
</dbReference>
<gene>
    <name evidence="10" type="ORF">N8I77_005785</name>
</gene>
<dbReference type="Proteomes" id="UP001265746">
    <property type="component" value="Unassembled WGS sequence"/>
</dbReference>
<comment type="caution">
    <text evidence="10">The sequence shown here is derived from an EMBL/GenBank/DDBJ whole genome shotgun (WGS) entry which is preliminary data.</text>
</comment>
<evidence type="ECO:0000313" key="10">
    <source>
        <dbReference type="EMBL" id="KAK2607079.1"/>
    </source>
</evidence>
<keyword evidence="7" id="KW-0175">Coiled coil</keyword>
<keyword evidence="6" id="KW-0539">Nucleus</keyword>
<keyword evidence="5" id="KW-0508">mRNA splicing</keyword>
<dbReference type="AlphaFoldDB" id="A0AAD9SEM7"/>
<dbReference type="Pfam" id="PF07842">
    <property type="entry name" value="GCFC"/>
    <property type="match status" value="1"/>
</dbReference>
<dbReference type="InterPro" id="IPR022783">
    <property type="entry name" value="GCFC_dom"/>
</dbReference>
<feature type="compositionally biased region" description="Low complexity" evidence="8">
    <location>
        <begin position="315"/>
        <end position="327"/>
    </location>
</feature>
<keyword evidence="4" id="KW-0747">Spliceosome</keyword>
<name>A0AAD9SEM7_PHOAM</name>
<feature type="compositionally biased region" description="Basic residues" evidence="8">
    <location>
        <begin position="305"/>
        <end position="314"/>
    </location>
</feature>
<evidence type="ECO:0000256" key="8">
    <source>
        <dbReference type="SAM" id="MobiDB-lite"/>
    </source>
</evidence>
<evidence type="ECO:0000256" key="3">
    <source>
        <dbReference type="ARBA" id="ARBA00022664"/>
    </source>
</evidence>
<dbReference type="SMART" id="SM00443">
    <property type="entry name" value="G_patch"/>
    <property type="match status" value="1"/>
</dbReference>
<comment type="subcellular location">
    <subcellularLocation>
        <location evidence="1">Nucleus</location>
    </subcellularLocation>
</comment>
<evidence type="ECO:0000256" key="2">
    <source>
        <dbReference type="ARBA" id="ARBA00010900"/>
    </source>
</evidence>
<dbReference type="EMBL" id="JAUJFL010000003">
    <property type="protein sequence ID" value="KAK2607079.1"/>
    <property type="molecule type" value="Genomic_DNA"/>
</dbReference>
<dbReference type="InterPro" id="IPR045211">
    <property type="entry name" value="TFP11/STIP/Ntr1"/>
</dbReference>
<feature type="compositionally biased region" description="Acidic residues" evidence="8">
    <location>
        <begin position="104"/>
        <end position="113"/>
    </location>
</feature>
<feature type="coiled-coil region" evidence="7">
    <location>
        <begin position="416"/>
        <end position="450"/>
    </location>
</feature>
<feature type="region of interest" description="Disordered" evidence="8">
    <location>
        <begin position="813"/>
        <end position="859"/>
    </location>
</feature>
<dbReference type="GO" id="GO:0003676">
    <property type="term" value="F:nucleic acid binding"/>
    <property type="evidence" value="ECO:0007669"/>
    <property type="project" value="InterPro"/>
</dbReference>
<accession>A0AAD9SEM7</accession>
<dbReference type="PANTHER" id="PTHR23329">
    <property type="entry name" value="TUFTELIN-INTERACTING PROTEIN 11-RELATED"/>
    <property type="match status" value="1"/>
</dbReference>
<feature type="region of interest" description="Disordered" evidence="8">
    <location>
        <begin position="296"/>
        <end position="333"/>
    </location>
</feature>
<dbReference type="Pfam" id="PF12457">
    <property type="entry name" value="TIP_N"/>
    <property type="match status" value="1"/>
</dbReference>
<keyword evidence="11" id="KW-1185">Reference proteome</keyword>
<feature type="compositionally biased region" description="Basic residues" evidence="8">
    <location>
        <begin position="836"/>
        <end position="853"/>
    </location>
</feature>
<feature type="region of interest" description="Disordered" evidence="8">
    <location>
        <begin position="1"/>
        <end position="229"/>
    </location>
</feature>
<evidence type="ECO:0000256" key="5">
    <source>
        <dbReference type="ARBA" id="ARBA00023187"/>
    </source>
</evidence>
<evidence type="ECO:0000256" key="6">
    <source>
        <dbReference type="ARBA" id="ARBA00023242"/>
    </source>
</evidence>
<comment type="similarity">
    <text evidence="2">Belongs to the TFP11/STIP family.</text>
</comment>
<evidence type="ECO:0000259" key="9">
    <source>
        <dbReference type="PROSITE" id="PS50174"/>
    </source>
</evidence>
<dbReference type="PROSITE" id="PS50174">
    <property type="entry name" value="G_PATCH"/>
    <property type="match status" value="1"/>
</dbReference>
<evidence type="ECO:0000256" key="4">
    <source>
        <dbReference type="ARBA" id="ARBA00022728"/>
    </source>
</evidence>
<reference evidence="10" key="1">
    <citation type="submission" date="2023-06" db="EMBL/GenBank/DDBJ databases">
        <authorList>
            <person name="Noh H."/>
        </authorList>
    </citation>
    <scope>NUCLEOTIDE SEQUENCE</scope>
    <source>
        <strain evidence="10">DUCC20226</strain>
    </source>
</reference>
<dbReference type="InterPro" id="IPR022159">
    <property type="entry name" value="STIP/TFIP11_N"/>
</dbReference>
<feature type="compositionally biased region" description="Acidic residues" evidence="8">
    <location>
        <begin position="129"/>
        <end position="141"/>
    </location>
</feature>
<keyword evidence="3" id="KW-0507">mRNA processing</keyword>
<evidence type="ECO:0000313" key="11">
    <source>
        <dbReference type="Proteomes" id="UP001265746"/>
    </source>
</evidence>
<dbReference type="GO" id="GO:0071008">
    <property type="term" value="C:U2-type post-mRNA release spliceosomal complex"/>
    <property type="evidence" value="ECO:0007669"/>
    <property type="project" value="TreeGrafter"/>
</dbReference>
<proteinExistence type="inferred from homology"/>
<dbReference type="PANTHER" id="PTHR23329:SF1">
    <property type="entry name" value="TUFTELIN-INTERACTING PROTEIN 11"/>
    <property type="match status" value="1"/>
</dbReference>
<feature type="compositionally biased region" description="Basic and acidic residues" evidence="8">
    <location>
        <begin position="198"/>
        <end position="207"/>
    </location>
</feature>
<dbReference type="InterPro" id="IPR000467">
    <property type="entry name" value="G_patch_dom"/>
</dbReference>
<organism evidence="10 11">
    <name type="scientific">Phomopsis amygdali</name>
    <name type="common">Fusicoccum amygdali</name>
    <dbReference type="NCBI Taxonomy" id="1214568"/>
    <lineage>
        <taxon>Eukaryota</taxon>
        <taxon>Fungi</taxon>
        <taxon>Dikarya</taxon>
        <taxon>Ascomycota</taxon>
        <taxon>Pezizomycotina</taxon>
        <taxon>Sordariomycetes</taxon>
        <taxon>Sordariomycetidae</taxon>
        <taxon>Diaporthales</taxon>
        <taxon>Diaporthaceae</taxon>
        <taxon>Diaporthe</taxon>
    </lineage>
</organism>